<dbReference type="AlphaFoldDB" id="A0AAU0BD72"/>
<dbReference type="Pfam" id="PF21746">
    <property type="entry name" value="DUF6869"/>
    <property type="match status" value="1"/>
</dbReference>
<evidence type="ECO:0000259" key="1">
    <source>
        <dbReference type="Pfam" id="PF21746"/>
    </source>
</evidence>
<dbReference type="EMBL" id="CP103836">
    <property type="protein sequence ID" value="WOB50963.1"/>
    <property type="molecule type" value="Genomic_DNA"/>
</dbReference>
<evidence type="ECO:0000313" key="3">
    <source>
        <dbReference type="Proteomes" id="UP001302716"/>
    </source>
</evidence>
<gene>
    <name evidence="2" type="ORF">NYR97_06155</name>
</gene>
<dbReference type="InterPro" id="IPR049221">
    <property type="entry name" value="DUF6869"/>
</dbReference>
<proteinExistence type="predicted"/>
<organism evidence="2 3">
    <name type="scientific">Xanthomonas hydrangeae</name>
    <dbReference type="NCBI Taxonomy" id="2775159"/>
    <lineage>
        <taxon>Bacteria</taxon>
        <taxon>Pseudomonadati</taxon>
        <taxon>Pseudomonadota</taxon>
        <taxon>Gammaproteobacteria</taxon>
        <taxon>Lysobacterales</taxon>
        <taxon>Lysobacteraceae</taxon>
        <taxon>Xanthomonas</taxon>
    </lineage>
</organism>
<sequence length="82" mass="8823">MGSSMDIEAWASAYIAFQQAGLHSTDSHPFWWASEKFMEDPGAEDSWAAILAILLKSPPDSVIGMLAAGPLEDLIHGRAAVH</sequence>
<accession>A0AAU0BD72</accession>
<keyword evidence="3" id="KW-1185">Reference proteome</keyword>
<evidence type="ECO:0000313" key="2">
    <source>
        <dbReference type="EMBL" id="WOB50963.1"/>
    </source>
</evidence>
<protein>
    <recommendedName>
        <fullName evidence="1">DUF6869 domain-containing protein</fullName>
    </recommendedName>
</protein>
<dbReference type="Proteomes" id="UP001302716">
    <property type="component" value="Chromosome"/>
</dbReference>
<name>A0AAU0BD72_9XANT</name>
<feature type="domain" description="DUF6869" evidence="1">
    <location>
        <begin position="24"/>
        <end position="77"/>
    </location>
</feature>
<reference evidence="2 3" key="1">
    <citation type="submission" date="2022-08" db="EMBL/GenBank/DDBJ databases">
        <title>Whole genome sequencing-based tracing of a 2022 introduction and outbreak of Xanthomonas hortorum pv. pelargonii.</title>
        <authorList>
            <person name="Iruegas-Bocardo F."/>
            <person name="Weisberg A.K."/>
            <person name="Riutta E.R."/>
            <person name="Kilday K."/>
            <person name="Bonkowski J.C."/>
            <person name="Creswell T."/>
            <person name="Daughtrey M.L."/>
            <person name="Rane K."/>
            <person name="Grunwald N.J."/>
            <person name="Chang J.H."/>
            <person name="Putnam M.L."/>
        </authorList>
    </citation>
    <scope>NUCLEOTIDE SEQUENCE [LARGE SCALE GENOMIC DNA]</scope>
    <source>
        <strain evidence="2 3">22-323</strain>
    </source>
</reference>